<dbReference type="EMBL" id="JAJEPX010000031">
    <property type="protein sequence ID" value="MCC2177381.1"/>
    <property type="molecule type" value="Genomic_DNA"/>
</dbReference>
<keyword evidence="2" id="KW-1185">Reference proteome</keyword>
<dbReference type="AlphaFoldDB" id="A0AAW4W384"/>
<evidence type="ECO:0000313" key="1">
    <source>
        <dbReference type="EMBL" id="MCC2177381.1"/>
    </source>
</evidence>
<evidence type="ECO:0000313" key="2">
    <source>
        <dbReference type="Proteomes" id="UP001298753"/>
    </source>
</evidence>
<comment type="caution">
    <text evidence="1">The sequence shown here is derived from an EMBL/GenBank/DDBJ whole genome shotgun (WGS) entry which is preliminary data.</text>
</comment>
<reference evidence="1 2" key="1">
    <citation type="submission" date="2021-10" db="EMBL/GenBank/DDBJ databases">
        <title>Anaerobic single-cell dispensing facilitates the cultivation of human gut bacteria.</title>
        <authorList>
            <person name="Afrizal A."/>
        </authorList>
    </citation>
    <scope>NUCLEOTIDE SEQUENCE [LARGE SCALE GENOMIC DNA]</scope>
    <source>
        <strain evidence="1 2">CLA-AA-H270</strain>
    </source>
</reference>
<name>A0AAW4W384_9FIRM</name>
<organism evidence="1 2">
    <name type="scientific">Agathobaculum butyriciproducens</name>
    <dbReference type="NCBI Taxonomy" id="1628085"/>
    <lineage>
        <taxon>Bacteria</taxon>
        <taxon>Bacillati</taxon>
        <taxon>Bacillota</taxon>
        <taxon>Clostridia</taxon>
        <taxon>Eubacteriales</taxon>
        <taxon>Butyricicoccaceae</taxon>
        <taxon>Agathobaculum</taxon>
    </lineage>
</organism>
<accession>A0AAW4W384</accession>
<dbReference type="RefSeq" id="WP_227600944.1">
    <property type="nucleotide sequence ID" value="NZ_JAJEPX010000031.1"/>
</dbReference>
<proteinExistence type="predicted"/>
<protein>
    <submittedName>
        <fullName evidence="1">Uncharacterized protein</fullName>
    </submittedName>
</protein>
<sequence>MTGIECFRAALNILSETPDSGVYYEQFALGALNQLLANSLREMNAERASDGKDVLLVPPRMTALTEELPAGDWLARECFPYGLAALLVADDDKAKFNWAATEYSERLLSHCPAQFTAVQEMI</sequence>
<dbReference type="GeneID" id="98660794"/>
<gene>
    <name evidence="1" type="ORF">LKD22_09640</name>
</gene>
<dbReference type="Proteomes" id="UP001298753">
    <property type="component" value="Unassembled WGS sequence"/>
</dbReference>